<name>A0A7I8LLY1_SPIIN</name>
<dbReference type="InterPro" id="IPR055336">
    <property type="entry name" value="At4g00755-like"/>
</dbReference>
<evidence type="ECO:0000313" key="2">
    <source>
        <dbReference type="Proteomes" id="UP000663760"/>
    </source>
</evidence>
<keyword evidence="2" id="KW-1185">Reference proteome</keyword>
<dbReference type="PANTHER" id="PTHR39741:SF2">
    <property type="entry name" value="F-BOX DOMAIN-CONTAINING PROTEIN"/>
    <property type="match status" value="1"/>
</dbReference>
<organism evidence="1 2">
    <name type="scientific">Spirodela intermedia</name>
    <name type="common">Intermediate duckweed</name>
    <dbReference type="NCBI Taxonomy" id="51605"/>
    <lineage>
        <taxon>Eukaryota</taxon>
        <taxon>Viridiplantae</taxon>
        <taxon>Streptophyta</taxon>
        <taxon>Embryophyta</taxon>
        <taxon>Tracheophyta</taxon>
        <taxon>Spermatophyta</taxon>
        <taxon>Magnoliopsida</taxon>
        <taxon>Liliopsida</taxon>
        <taxon>Araceae</taxon>
        <taxon>Lemnoideae</taxon>
        <taxon>Spirodela</taxon>
    </lineage>
</organism>
<dbReference type="Proteomes" id="UP000663760">
    <property type="component" value="Chromosome 18"/>
</dbReference>
<dbReference type="OrthoDB" id="63379at2759"/>
<accession>A0A7I8LLY1</accession>
<gene>
    <name evidence="1" type="ORF">SI8410_18021550</name>
</gene>
<dbReference type="EMBL" id="LR746281">
    <property type="protein sequence ID" value="CAA7410872.1"/>
    <property type="molecule type" value="Genomic_DNA"/>
</dbReference>
<dbReference type="SUPFAM" id="SSF81383">
    <property type="entry name" value="F-box domain"/>
    <property type="match status" value="1"/>
</dbReference>
<proteinExistence type="predicted"/>
<dbReference type="InterPro" id="IPR036047">
    <property type="entry name" value="F-box-like_dom_sf"/>
</dbReference>
<protein>
    <submittedName>
        <fullName evidence="1">Uncharacterized protein</fullName>
    </submittedName>
</protein>
<sequence>MVIREQVGDMGNRCDFLEWLGSDTSTAVLACLDDPADIVRASSVSRAWRRFVISNGFCKKLCQRMYPEVSNLTRIVEVSNSSDPVELASGSSDEWGGLLREHRTYTSLIRHLISTESRRDIMLEPVGASSTDNYPDESIDNTLEPSDRMDAIPSYWSSGGSRDPDAPETLTYKLSSRLCVVHEIKLRPFQAYFQPGDPIYSAKAVRFRMGHSKPEPNYSQNSGEASLKDSNDFVWTHVSPVFPMAQANVLQSFKLPRPVLCIGGALQIELLGRVQKQEMDNMYYICVCHVKVIGNPLFPRFDADVLNDVGEAVLKYYPDATGGDAEAAAENGAEGPSGWHAFAERFRQMGAGGAWNHALLNAFLGNVHVEEDADSDEDYGGEELFED</sequence>
<evidence type="ECO:0000313" key="1">
    <source>
        <dbReference type="EMBL" id="CAA7410872.1"/>
    </source>
</evidence>
<dbReference type="PANTHER" id="PTHR39741">
    <property type="entry name" value="F-BOX DOMAIN CONTAINING PROTEIN, EXPRESSED"/>
    <property type="match status" value="1"/>
</dbReference>
<reference evidence="1" key="1">
    <citation type="submission" date="2020-02" db="EMBL/GenBank/DDBJ databases">
        <authorList>
            <person name="Scholz U."/>
            <person name="Mascher M."/>
            <person name="Fiebig A."/>
        </authorList>
    </citation>
    <scope>NUCLEOTIDE SEQUENCE</scope>
</reference>
<dbReference type="Gene3D" id="1.20.1280.50">
    <property type="match status" value="1"/>
</dbReference>
<dbReference type="AlphaFoldDB" id="A0A7I8LLY1"/>